<feature type="transmembrane region" description="Helical" evidence="1">
    <location>
        <begin position="6"/>
        <end position="27"/>
    </location>
</feature>
<dbReference type="InterPro" id="IPR021486">
    <property type="entry name" value="DUF3139"/>
</dbReference>
<evidence type="ECO:0000256" key="1">
    <source>
        <dbReference type="SAM" id="Phobius"/>
    </source>
</evidence>
<dbReference type="Proteomes" id="UP000094578">
    <property type="component" value="Unassembled WGS sequence"/>
</dbReference>
<proteinExistence type="predicted"/>
<evidence type="ECO:0000313" key="2">
    <source>
        <dbReference type="EMBL" id="ODP29772.1"/>
    </source>
</evidence>
<evidence type="ECO:0000313" key="3">
    <source>
        <dbReference type="Proteomes" id="UP000094578"/>
    </source>
</evidence>
<sequence length="108" mass="11849">MSKKGMIITSFLIVIVIVGVAAVYLGLHGNPFTKKEAGQKIEAYLVYDKGYNIEKVEGTYSFTSSNAPYGANVVFKDEPNTTYSYAIFKDGHIAQEGYSGNTSKHLIK</sequence>
<dbReference type="AlphaFoldDB" id="A0A1E3L7I3"/>
<name>A0A1E3L7I3_9BACL</name>
<dbReference type="STRING" id="1886670.PTI45_00750"/>
<keyword evidence="1" id="KW-1133">Transmembrane helix</keyword>
<gene>
    <name evidence="2" type="ORF">PTI45_00750</name>
</gene>
<keyword evidence="1" id="KW-0472">Membrane</keyword>
<comment type="caution">
    <text evidence="2">The sequence shown here is derived from an EMBL/GenBank/DDBJ whole genome shotgun (WGS) entry which is preliminary data.</text>
</comment>
<keyword evidence="1" id="KW-0812">Transmembrane</keyword>
<reference evidence="2 3" key="1">
    <citation type="submission" date="2016-08" db="EMBL/GenBank/DDBJ databases">
        <title>Genome sequencing of Paenibacillus sp. TI45-13ar, isolated from Korean traditional nuruk.</title>
        <authorList>
            <person name="Kim S.-J."/>
        </authorList>
    </citation>
    <scope>NUCLEOTIDE SEQUENCE [LARGE SCALE GENOMIC DNA]</scope>
    <source>
        <strain evidence="2 3">TI45-13ar</strain>
    </source>
</reference>
<evidence type="ECO:0008006" key="4">
    <source>
        <dbReference type="Google" id="ProtNLM"/>
    </source>
</evidence>
<organism evidence="2 3">
    <name type="scientific">Paenibacillus nuruki</name>
    <dbReference type="NCBI Taxonomy" id="1886670"/>
    <lineage>
        <taxon>Bacteria</taxon>
        <taxon>Bacillati</taxon>
        <taxon>Bacillota</taxon>
        <taxon>Bacilli</taxon>
        <taxon>Bacillales</taxon>
        <taxon>Paenibacillaceae</taxon>
        <taxon>Paenibacillus</taxon>
    </lineage>
</organism>
<protein>
    <recommendedName>
        <fullName evidence="4">DUF3139 domain-containing protein</fullName>
    </recommendedName>
</protein>
<dbReference type="Pfam" id="PF11337">
    <property type="entry name" value="DUF3139"/>
    <property type="match status" value="1"/>
</dbReference>
<dbReference type="RefSeq" id="WP_069326210.1">
    <property type="nucleotide sequence ID" value="NZ_MDER01000028.1"/>
</dbReference>
<dbReference type="EMBL" id="MDER01000028">
    <property type="protein sequence ID" value="ODP29772.1"/>
    <property type="molecule type" value="Genomic_DNA"/>
</dbReference>
<keyword evidence="3" id="KW-1185">Reference proteome</keyword>
<accession>A0A1E3L7I3</accession>